<evidence type="ECO:0000313" key="4">
    <source>
        <dbReference type="EMBL" id="OMH83311.1"/>
    </source>
</evidence>
<feature type="region of interest" description="Disordered" evidence="2">
    <location>
        <begin position="1"/>
        <end position="33"/>
    </location>
</feature>
<dbReference type="PROSITE" id="PS50158">
    <property type="entry name" value="ZF_CCHC"/>
    <property type="match status" value="1"/>
</dbReference>
<gene>
    <name evidence="4" type="ORF">AX774_g3183</name>
</gene>
<keyword evidence="1" id="KW-0479">Metal-binding</keyword>
<comment type="caution">
    <text evidence="4">The sequence shown here is derived from an EMBL/GenBank/DDBJ whole genome shotgun (WGS) entry which is preliminary data.</text>
</comment>
<proteinExistence type="predicted"/>
<evidence type="ECO:0000313" key="5">
    <source>
        <dbReference type="Proteomes" id="UP000188320"/>
    </source>
</evidence>
<feature type="compositionally biased region" description="Polar residues" evidence="2">
    <location>
        <begin position="167"/>
        <end position="186"/>
    </location>
</feature>
<dbReference type="Gene3D" id="4.10.60.10">
    <property type="entry name" value="Zinc finger, CCHC-type"/>
    <property type="match status" value="1"/>
</dbReference>
<dbReference type="AlphaFoldDB" id="A0A1R1PQV4"/>
<protein>
    <recommendedName>
        <fullName evidence="3">CCHC-type domain-containing protein</fullName>
    </recommendedName>
</protein>
<dbReference type="GO" id="GO:0008270">
    <property type="term" value="F:zinc ion binding"/>
    <property type="evidence" value="ECO:0007669"/>
    <property type="project" value="UniProtKB-KW"/>
</dbReference>
<evidence type="ECO:0000259" key="3">
    <source>
        <dbReference type="PROSITE" id="PS50158"/>
    </source>
</evidence>
<dbReference type="EMBL" id="LSSK01000447">
    <property type="protein sequence ID" value="OMH83311.1"/>
    <property type="molecule type" value="Genomic_DNA"/>
</dbReference>
<keyword evidence="1" id="KW-0863">Zinc-finger</keyword>
<keyword evidence="1" id="KW-0862">Zinc</keyword>
<feature type="region of interest" description="Disordered" evidence="2">
    <location>
        <begin position="151"/>
        <end position="186"/>
    </location>
</feature>
<dbReference type="GO" id="GO:0003676">
    <property type="term" value="F:nucleic acid binding"/>
    <property type="evidence" value="ECO:0007669"/>
    <property type="project" value="InterPro"/>
</dbReference>
<feature type="compositionally biased region" description="Polar residues" evidence="2">
    <location>
        <begin position="294"/>
        <end position="310"/>
    </location>
</feature>
<evidence type="ECO:0000256" key="1">
    <source>
        <dbReference type="PROSITE-ProRule" id="PRU00047"/>
    </source>
</evidence>
<feature type="region of interest" description="Disordered" evidence="2">
    <location>
        <begin position="283"/>
        <end position="310"/>
    </location>
</feature>
<name>A0A1R1PQV4_ZANCU</name>
<dbReference type="SUPFAM" id="SSF57756">
    <property type="entry name" value="Retrovirus zinc finger-like domains"/>
    <property type="match status" value="1"/>
</dbReference>
<dbReference type="InterPro" id="IPR001878">
    <property type="entry name" value="Znf_CCHC"/>
</dbReference>
<accession>A0A1R1PQV4</accession>
<feature type="domain" description="CCHC-type" evidence="3">
    <location>
        <begin position="89"/>
        <end position="104"/>
    </location>
</feature>
<sequence length="310" mass="34673">MVAKLEQGKPVRKDQSDGDKVVKSNPRSTTTRANKTVKEAIVDNSQFSEFLKTFQQLSVSLIERMDKANDTSKRLNNYNKVERINNIECYLCHEKGHRKFECPNRSKEIGNIDKGIDTNKGVNLILLLPDEAVKDSEVITEEVLMVDKRKTPDTETRVGRPAKVRNATRSGGVSTTPNQTDTNSRSEAAVTRTVEDRVARKQFSLREDLEKYFPKISLMQLLDSSKQIAAEWKDIGNKTASTTLNEIRIQEKASIPEQPAHKSGYPQCYGTKRNPGYGLAVKTQSTAELEDTRTATSSGKGRSGSTLIDY</sequence>
<reference evidence="5" key="1">
    <citation type="submission" date="2017-01" db="EMBL/GenBank/DDBJ databases">
        <authorList>
            <person name="Wang Y."/>
            <person name="White M."/>
            <person name="Kvist S."/>
            <person name="Moncalvo J.-M."/>
        </authorList>
    </citation>
    <scope>NUCLEOTIDE SEQUENCE [LARGE SCALE GENOMIC DNA]</scope>
    <source>
        <strain evidence="5">COL-18-3</strain>
    </source>
</reference>
<dbReference type="Proteomes" id="UP000188320">
    <property type="component" value="Unassembled WGS sequence"/>
</dbReference>
<dbReference type="InterPro" id="IPR036875">
    <property type="entry name" value="Znf_CCHC_sf"/>
</dbReference>
<feature type="compositionally biased region" description="Basic and acidic residues" evidence="2">
    <location>
        <begin position="1"/>
        <end position="22"/>
    </location>
</feature>
<keyword evidence="5" id="KW-1185">Reference proteome</keyword>
<evidence type="ECO:0000256" key="2">
    <source>
        <dbReference type="SAM" id="MobiDB-lite"/>
    </source>
</evidence>
<organism evidence="4 5">
    <name type="scientific">Zancudomyces culisetae</name>
    <name type="common">Gut fungus</name>
    <name type="synonym">Smittium culisetae</name>
    <dbReference type="NCBI Taxonomy" id="1213189"/>
    <lineage>
        <taxon>Eukaryota</taxon>
        <taxon>Fungi</taxon>
        <taxon>Fungi incertae sedis</taxon>
        <taxon>Zoopagomycota</taxon>
        <taxon>Kickxellomycotina</taxon>
        <taxon>Harpellomycetes</taxon>
        <taxon>Harpellales</taxon>
        <taxon>Legeriomycetaceae</taxon>
        <taxon>Zancudomyces</taxon>
    </lineage>
</organism>